<evidence type="ECO:0000256" key="3">
    <source>
        <dbReference type="SAM" id="SignalP"/>
    </source>
</evidence>
<keyword evidence="2" id="KW-0472">Membrane</keyword>
<dbReference type="Proteomes" id="UP001305647">
    <property type="component" value="Unassembled WGS sequence"/>
</dbReference>
<reference evidence="4" key="1">
    <citation type="journal article" date="2023" name="Mol. Phylogenet. Evol.">
        <title>Genome-scale phylogeny and comparative genomics of the fungal order Sordariales.</title>
        <authorList>
            <person name="Hensen N."/>
            <person name="Bonometti L."/>
            <person name="Westerberg I."/>
            <person name="Brannstrom I.O."/>
            <person name="Guillou S."/>
            <person name="Cros-Aarteil S."/>
            <person name="Calhoun S."/>
            <person name="Haridas S."/>
            <person name="Kuo A."/>
            <person name="Mondo S."/>
            <person name="Pangilinan J."/>
            <person name="Riley R."/>
            <person name="LaButti K."/>
            <person name="Andreopoulos B."/>
            <person name="Lipzen A."/>
            <person name="Chen C."/>
            <person name="Yan M."/>
            <person name="Daum C."/>
            <person name="Ng V."/>
            <person name="Clum A."/>
            <person name="Steindorff A."/>
            <person name="Ohm R.A."/>
            <person name="Martin F."/>
            <person name="Silar P."/>
            <person name="Natvig D.O."/>
            <person name="Lalanne C."/>
            <person name="Gautier V."/>
            <person name="Ament-Velasquez S.L."/>
            <person name="Kruys A."/>
            <person name="Hutchinson M.I."/>
            <person name="Powell A.J."/>
            <person name="Barry K."/>
            <person name="Miller A.N."/>
            <person name="Grigoriev I.V."/>
            <person name="Debuchy R."/>
            <person name="Gladieux P."/>
            <person name="Hiltunen Thoren M."/>
            <person name="Johannesson H."/>
        </authorList>
    </citation>
    <scope>NUCLEOTIDE SEQUENCE</scope>
    <source>
        <strain evidence="4">CBS 757.83</strain>
    </source>
</reference>
<evidence type="ECO:0000313" key="5">
    <source>
        <dbReference type="Proteomes" id="UP001305647"/>
    </source>
</evidence>
<dbReference type="EMBL" id="MU863654">
    <property type="protein sequence ID" value="KAK4098874.1"/>
    <property type="molecule type" value="Genomic_DNA"/>
</dbReference>
<feature type="compositionally biased region" description="Gly residues" evidence="1">
    <location>
        <begin position="72"/>
        <end position="89"/>
    </location>
</feature>
<organism evidence="4 5">
    <name type="scientific">Parathielavia hyrcaniae</name>
    <dbReference type="NCBI Taxonomy" id="113614"/>
    <lineage>
        <taxon>Eukaryota</taxon>
        <taxon>Fungi</taxon>
        <taxon>Dikarya</taxon>
        <taxon>Ascomycota</taxon>
        <taxon>Pezizomycotina</taxon>
        <taxon>Sordariomycetes</taxon>
        <taxon>Sordariomycetidae</taxon>
        <taxon>Sordariales</taxon>
        <taxon>Chaetomiaceae</taxon>
        <taxon>Parathielavia</taxon>
    </lineage>
</organism>
<protein>
    <submittedName>
        <fullName evidence="4">Uncharacterized protein</fullName>
    </submittedName>
</protein>
<feature type="signal peptide" evidence="3">
    <location>
        <begin position="1"/>
        <end position="17"/>
    </location>
</feature>
<proteinExistence type="predicted"/>
<keyword evidence="2" id="KW-1133">Transmembrane helix</keyword>
<comment type="caution">
    <text evidence="4">The sequence shown here is derived from an EMBL/GenBank/DDBJ whole genome shotgun (WGS) entry which is preliminary data.</text>
</comment>
<accession>A0AAN6PVS1</accession>
<dbReference type="AlphaFoldDB" id="A0AAN6PVS1"/>
<evidence type="ECO:0000313" key="4">
    <source>
        <dbReference type="EMBL" id="KAK4098874.1"/>
    </source>
</evidence>
<gene>
    <name evidence="4" type="ORF">N658DRAFT_509136</name>
</gene>
<keyword evidence="3" id="KW-0732">Signal</keyword>
<keyword evidence="2" id="KW-0812">Transmembrane</keyword>
<evidence type="ECO:0000256" key="1">
    <source>
        <dbReference type="SAM" id="MobiDB-lite"/>
    </source>
</evidence>
<evidence type="ECO:0000256" key="2">
    <source>
        <dbReference type="SAM" id="Phobius"/>
    </source>
</evidence>
<feature type="transmembrane region" description="Helical" evidence="2">
    <location>
        <begin position="105"/>
        <end position="126"/>
    </location>
</feature>
<feature type="compositionally biased region" description="Basic and acidic residues" evidence="1">
    <location>
        <begin position="53"/>
        <end position="70"/>
    </location>
</feature>
<keyword evidence="5" id="KW-1185">Reference proteome</keyword>
<name>A0AAN6PVS1_9PEZI</name>
<sequence length="127" mass="12911">MKYNTAILSLLIAVASATRTTTLPTTDPGAEMSSAVARDTTLGEEVGEHHRHSMDGTKLEDLGDGLEKRKGAGGGGRGGGGRSSYGGGSTYHHGHGSHRSDATTALVNVMGVLVAGMAWAGVGAFFL</sequence>
<feature type="chain" id="PRO_5042834686" evidence="3">
    <location>
        <begin position="18"/>
        <end position="127"/>
    </location>
</feature>
<feature type="region of interest" description="Disordered" evidence="1">
    <location>
        <begin position="21"/>
        <end position="99"/>
    </location>
</feature>
<reference evidence="4" key="2">
    <citation type="submission" date="2023-05" db="EMBL/GenBank/DDBJ databases">
        <authorList>
            <consortium name="Lawrence Berkeley National Laboratory"/>
            <person name="Steindorff A."/>
            <person name="Hensen N."/>
            <person name="Bonometti L."/>
            <person name="Westerberg I."/>
            <person name="Brannstrom I.O."/>
            <person name="Guillou S."/>
            <person name="Cros-Aarteil S."/>
            <person name="Calhoun S."/>
            <person name="Haridas S."/>
            <person name="Kuo A."/>
            <person name="Mondo S."/>
            <person name="Pangilinan J."/>
            <person name="Riley R."/>
            <person name="Labutti K."/>
            <person name="Andreopoulos B."/>
            <person name="Lipzen A."/>
            <person name="Chen C."/>
            <person name="Yanf M."/>
            <person name="Daum C."/>
            <person name="Ng V."/>
            <person name="Clum A."/>
            <person name="Ohm R."/>
            <person name="Martin F."/>
            <person name="Silar P."/>
            <person name="Natvig D."/>
            <person name="Lalanne C."/>
            <person name="Gautier V."/>
            <person name="Ament-Velasquez S.L."/>
            <person name="Kruys A."/>
            <person name="Hutchinson M.I."/>
            <person name="Powell A.J."/>
            <person name="Barry K."/>
            <person name="Miller A.N."/>
            <person name="Grigoriev I.V."/>
            <person name="Debuchy R."/>
            <person name="Gladieux P."/>
            <person name="Thoren M.H."/>
            <person name="Johannesson H."/>
        </authorList>
    </citation>
    <scope>NUCLEOTIDE SEQUENCE</scope>
    <source>
        <strain evidence="4">CBS 757.83</strain>
    </source>
</reference>